<reference evidence="1" key="1">
    <citation type="journal article" date="2014" name="Genome Biol. Evol.">
        <title>Pangenome evidence for extensive interdomain horizontal transfer affecting lineage core and shell genes in uncultured planktonic thaumarchaeota and euryarchaeota.</title>
        <authorList>
            <person name="Deschamps P."/>
            <person name="Zivanovic Y."/>
            <person name="Moreira D."/>
            <person name="Rodriguez-Valera F."/>
            <person name="Lopez-Garcia P."/>
        </authorList>
    </citation>
    <scope>NUCLEOTIDE SEQUENCE</scope>
</reference>
<dbReference type="AlphaFoldDB" id="A0A075GAF6"/>
<dbReference type="InterPro" id="IPR036390">
    <property type="entry name" value="WH_DNA-bd_sf"/>
</dbReference>
<evidence type="ECO:0000313" key="1">
    <source>
        <dbReference type="EMBL" id="AIE98667.1"/>
    </source>
</evidence>
<dbReference type="InterPro" id="IPR027417">
    <property type="entry name" value="P-loop_NTPase"/>
</dbReference>
<dbReference type="EMBL" id="KF900541">
    <property type="protein sequence ID" value="AIE98667.1"/>
    <property type="molecule type" value="Genomic_DNA"/>
</dbReference>
<dbReference type="SUPFAM" id="SSF52540">
    <property type="entry name" value="P-loop containing nucleoside triphosphate hydrolases"/>
    <property type="match status" value="1"/>
</dbReference>
<dbReference type="SUPFAM" id="SSF46785">
    <property type="entry name" value="Winged helix' DNA-binding domain"/>
    <property type="match status" value="1"/>
</dbReference>
<sequence>MIDRIDDNLVEDKDSIPIEHKKQPQIELKADGYYFRLNGTVKGPYKTTVDTNDPMSYKRDKKIAEDLGLSAQDIFRVKECFAKKEISLEWLGEILSTTIKSDDFIKEATFLIGINTFSDNDHSNIAFCGESSSGKTYITKEILKYFPKDYIIRIDTASPTALHNIENPDLVSYDEETFTKTIDYENKILYIGDMDTFKLAEKIRPFLSFDNKYTKLQITNKSKGGRNRTDNIVLKGFATTIYCTARSTMNEQEQSRMFTFTPQTSQDKLHASVDEASKRLSDIESYNNEFETNEIVLYLMSRVIRVIGNDIRQVIIPNANIITGRFFKNHKILLPRHNRDLQRLFSLIKAIARLNYCGREKAKGETTILANDYDIKEGFKLYGHVSEASEMGLTEDQYQLFKDIFVEFGEDKYSVKDTSTKYYEFYGKTIQPRKLIEVVIPHLMSAGLVEEDRYHEDKRITVYGLTKKGQEYRNRIKGRMEPKMEEFVEVEEDPPIEFSDDTTKNSEAYRNRQNSWSLMYY</sequence>
<proteinExistence type="predicted"/>
<accession>A0A075GAF6</accession>
<name>A0A075GAF6_9ARCH</name>
<protein>
    <submittedName>
        <fullName evidence="1">Uncharacterized protein</fullName>
    </submittedName>
</protein>
<organism evidence="1">
    <name type="scientific">uncultured marine thaumarchaeote KM3_06_C02</name>
    <dbReference type="NCBI Taxonomy" id="1455976"/>
    <lineage>
        <taxon>Archaea</taxon>
        <taxon>Nitrososphaerota</taxon>
        <taxon>environmental samples</taxon>
    </lineage>
</organism>